<protein>
    <submittedName>
        <fullName evidence="11">Uncharacterized protein</fullName>
    </submittedName>
</protein>
<dbReference type="AlphaFoldDB" id="A0AAV2YYR7"/>
<dbReference type="EMBL" id="DAKRPA010000075">
    <property type="protein sequence ID" value="DAZ99842.1"/>
    <property type="molecule type" value="Genomic_DNA"/>
</dbReference>
<dbReference type="GO" id="GO:0016020">
    <property type="term" value="C:membrane"/>
    <property type="evidence" value="ECO:0007669"/>
    <property type="project" value="TreeGrafter"/>
</dbReference>
<comment type="caution">
    <text evidence="11">The sequence shown here is derived from an EMBL/GenBank/DDBJ whole genome shotgun (WGS) entry which is preliminary data.</text>
</comment>
<dbReference type="Pfam" id="PF06017">
    <property type="entry name" value="Myosin_TH1"/>
    <property type="match status" value="1"/>
</dbReference>
<accession>A0AAV2YYR7</accession>
<evidence type="ECO:0000256" key="6">
    <source>
        <dbReference type="ARBA" id="ARBA00023203"/>
    </source>
</evidence>
<dbReference type="PROSITE" id="PS51456">
    <property type="entry name" value="MYOSIN_MOTOR"/>
    <property type="match status" value="1"/>
</dbReference>
<keyword evidence="5 7" id="KW-0505">Motor protein</keyword>
<dbReference type="Gene3D" id="1.10.10.820">
    <property type="match status" value="1"/>
</dbReference>
<sequence>GGGEPRAYDRPRRKQRGRASASRSLTHSSARAEEKAAKAKASIVPPTMAGKMKDLLMLETVDEDHVAKELIARYKQSEVYTFLGLVLVALNPYKVLKKDGLTIYDTEVMKEFSGRELHLCEPHPFAIAESAYSNLMRFGNNQSLLITGESGSGKTETSKHVMQYITSMGTRGRAKTGAVAHRRMSIVQRQEVDNLVANVTNVLWGSNPVLEAFGNAQTIRNSNSSRFGKYIVLQFNRSGQVIGGYIDNYLLERSRVIHQADGERNFHSFYQLLAGASKEEREEWKLLSAQDYTCLSQNDAKIDGVDDLAEYHNVVKNMEAVGITAEERKNIYRQLASILWIGNIHFKEVTDEAHNKCAVVEESSREALETSAELLGISAESFEAMLTYRTLNIGKADQKLLFDARQAKKVCDSIVRSMYENIFNWIVARINKNASCNKADINSSIGILDIYGFEIFEVNAFEQLCINYVNEKLQQLFISQTLQTEQEEYTREGISWQKINFFNNQIVCDLIEDQKTHGIFPLLDEQCAIARLSDLELIERYDSTHHKNPHYIKSRIRGPNFTIQHYAGKVEYDVTLFFEANVDTFFNDLHRGMSTSNIDFVRELFNDTRTEEDKLKRPPSTSQQFRAQVASLLEKLDGCNPHYIRCIKPNEKKAPLVVNTSLITEQVRYLGLVENLSVRRQGFCYRETYATFIKRYKFLSKETWPIVKAHSTRKAAIDLLSTTGVNVKDTKTKRIIPFKEDSDTLGCYSLGRNKIFLRHPQALSSLEILREEKIPEIVNILENAWRRYKNRIALTKFIAAEKELSAAYQAISANCADRRKRRLDANDKAKVAKLYEVWNTVSSKLLKPDNRLSNKLAKDERENSIIFAQSFVRANIHRRAFLRLKNAQIVFSKRYRGLKTRKQLTRELWQSCKVALLGVRTEFERYLGKKKRRRNTLDRAYEVDYIGVSKFPAYRDILNSRAKQKLLFAANVVKVNERFVHQPRVLMIGERHIYNIKASEPHKPKERRAIDIAALSGVYMSTLPDNYLILQVKSEFDMLLVVDQKTEVVQALRKIVRQRFDRELPVHFSDCIEYNALKGRKTTICFAFDRSLAEAQWEKVDRRAMRVTVGIV</sequence>
<feature type="region of interest" description="Disordered" evidence="8">
    <location>
        <begin position="1"/>
        <end position="41"/>
    </location>
</feature>
<dbReference type="GO" id="GO:0016459">
    <property type="term" value="C:myosin complex"/>
    <property type="evidence" value="ECO:0007669"/>
    <property type="project" value="UniProtKB-KW"/>
</dbReference>
<evidence type="ECO:0000256" key="2">
    <source>
        <dbReference type="ARBA" id="ARBA00022741"/>
    </source>
</evidence>
<dbReference type="PANTHER" id="PTHR13140:SF845">
    <property type="entry name" value="MYOSIN-LIKE PROTEIN"/>
    <property type="match status" value="1"/>
</dbReference>
<evidence type="ECO:0000259" key="10">
    <source>
        <dbReference type="PROSITE" id="PS51757"/>
    </source>
</evidence>
<feature type="binding site" evidence="7">
    <location>
        <begin position="148"/>
        <end position="155"/>
    </location>
    <ligand>
        <name>ATP</name>
        <dbReference type="ChEBI" id="CHEBI:30616"/>
    </ligand>
</feature>
<feature type="domain" description="TH1" evidence="10">
    <location>
        <begin position="930"/>
        <end position="1111"/>
    </location>
</feature>
<feature type="domain" description="Myosin motor" evidence="9">
    <location>
        <begin position="50"/>
        <end position="771"/>
    </location>
</feature>
<name>A0AAV2YYR7_9STRA</name>
<evidence type="ECO:0000256" key="4">
    <source>
        <dbReference type="ARBA" id="ARBA00023123"/>
    </source>
</evidence>
<dbReference type="Gene3D" id="3.40.850.10">
    <property type="entry name" value="Kinesin motor domain"/>
    <property type="match status" value="1"/>
</dbReference>
<dbReference type="InterPro" id="IPR001609">
    <property type="entry name" value="Myosin_head_motor_dom-like"/>
</dbReference>
<evidence type="ECO:0000256" key="1">
    <source>
        <dbReference type="ARBA" id="ARBA00008314"/>
    </source>
</evidence>
<evidence type="ECO:0000313" key="12">
    <source>
        <dbReference type="Proteomes" id="UP001146120"/>
    </source>
</evidence>
<keyword evidence="2 7" id="KW-0547">Nucleotide-binding</keyword>
<dbReference type="Proteomes" id="UP001146120">
    <property type="component" value="Unassembled WGS sequence"/>
</dbReference>
<dbReference type="InterPro" id="IPR036961">
    <property type="entry name" value="Kinesin_motor_dom_sf"/>
</dbReference>
<evidence type="ECO:0000313" key="11">
    <source>
        <dbReference type="EMBL" id="DAZ99842.1"/>
    </source>
</evidence>
<keyword evidence="6 7" id="KW-0009">Actin-binding</keyword>
<keyword evidence="4 7" id="KW-0518">Myosin</keyword>
<feature type="compositionally biased region" description="Basic and acidic residues" evidence="8">
    <location>
        <begin position="1"/>
        <end position="10"/>
    </location>
</feature>
<dbReference type="PROSITE" id="PS51757">
    <property type="entry name" value="TH1"/>
    <property type="match status" value="1"/>
</dbReference>
<gene>
    <name evidence="11" type="ORF">N0F65_008585</name>
</gene>
<dbReference type="Gene3D" id="1.20.5.4820">
    <property type="match status" value="1"/>
</dbReference>
<evidence type="ECO:0000256" key="5">
    <source>
        <dbReference type="ARBA" id="ARBA00023175"/>
    </source>
</evidence>
<keyword evidence="12" id="KW-1185">Reference proteome</keyword>
<keyword evidence="3 7" id="KW-0067">ATP-binding</keyword>
<dbReference type="SMART" id="SM00015">
    <property type="entry name" value="IQ"/>
    <property type="match status" value="2"/>
</dbReference>
<reference evidence="11" key="1">
    <citation type="submission" date="2022-11" db="EMBL/GenBank/DDBJ databases">
        <authorList>
            <person name="Morgan W.R."/>
            <person name="Tartar A."/>
        </authorList>
    </citation>
    <scope>NUCLEOTIDE SEQUENCE</scope>
    <source>
        <strain evidence="11">ARSEF 373</strain>
    </source>
</reference>
<feature type="non-terminal residue" evidence="11">
    <location>
        <position position="1"/>
    </location>
</feature>
<dbReference type="FunFam" id="1.10.10.820:FF:000001">
    <property type="entry name" value="Myosin heavy chain"/>
    <property type="match status" value="1"/>
</dbReference>
<dbReference type="SMART" id="SM00242">
    <property type="entry name" value="MYSc"/>
    <property type="match status" value="1"/>
</dbReference>
<dbReference type="GO" id="GO:0007015">
    <property type="term" value="P:actin filament organization"/>
    <property type="evidence" value="ECO:0007669"/>
    <property type="project" value="TreeGrafter"/>
</dbReference>
<proteinExistence type="inferred from homology"/>
<dbReference type="FunFam" id="1.20.58.530:FF:000004">
    <property type="entry name" value="Unconventional myosin ID"/>
    <property type="match status" value="1"/>
</dbReference>
<evidence type="ECO:0000256" key="7">
    <source>
        <dbReference type="PROSITE-ProRule" id="PRU00782"/>
    </source>
</evidence>
<dbReference type="GO" id="GO:0000146">
    <property type="term" value="F:microfilament motor activity"/>
    <property type="evidence" value="ECO:0007669"/>
    <property type="project" value="TreeGrafter"/>
</dbReference>
<dbReference type="GO" id="GO:0051015">
    <property type="term" value="F:actin filament binding"/>
    <property type="evidence" value="ECO:0007669"/>
    <property type="project" value="TreeGrafter"/>
</dbReference>
<evidence type="ECO:0000256" key="3">
    <source>
        <dbReference type="ARBA" id="ARBA00022840"/>
    </source>
</evidence>
<feature type="region of interest" description="Actin-binding" evidence="7">
    <location>
        <begin position="629"/>
        <end position="651"/>
    </location>
</feature>
<dbReference type="GO" id="GO:0005737">
    <property type="term" value="C:cytoplasm"/>
    <property type="evidence" value="ECO:0007669"/>
    <property type="project" value="TreeGrafter"/>
</dbReference>
<evidence type="ECO:0000259" key="9">
    <source>
        <dbReference type="PROSITE" id="PS51456"/>
    </source>
</evidence>
<dbReference type="SUPFAM" id="SSF52540">
    <property type="entry name" value="P-loop containing nucleoside triphosphate hydrolases"/>
    <property type="match status" value="1"/>
</dbReference>
<evidence type="ECO:0000256" key="8">
    <source>
        <dbReference type="SAM" id="MobiDB-lite"/>
    </source>
</evidence>
<organism evidence="11 12">
    <name type="scientific">Lagenidium giganteum</name>
    <dbReference type="NCBI Taxonomy" id="4803"/>
    <lineage>
        <taxon>Eukaryota</taxon>
        <taxon>Sar</taxon>
        <taxon>Stramenopiles</taxon>
        <taxon>Oomycota</taxon>
        <taxon>Peronosporomycetes</taxon>
        <taxon>Pythiales</taxon>
        <taxon>Pythiaceae</taxon>
    </lineage>
</organism>
<comment type="similarity">
    <text evidence="1 7">Belongs to the TRAFAC class myosin-kinesin ATPase superfamily. Myosin family.</text>
</comment>
<dbReference type="GO" id="GO:0005524">
    <property type="term" value="F:ATP binding"/>
    <property type="evidence" value="ECO:0007669"/>
    <property type="project" value="UniProtKB-UniRule"/>
</dbReference>
<dbReference type="InterPro" id="IPR027417">
    <property type="entry name" value="P-loop_NTPase"/>
</dbReference>
<dbReference type="InterPro" id="IPR010926">
    <property type="entry name" value="Myosin_TH1"/>
</dbReference>
<reference evidence="11" key="2">
    <citation type="journal article" date="2023" name="Microbiol Resour">
        <title>Decontamination and Annotation of the Draft Genome Sequence of the Oomycete Lagenidium giganteum ARSEF 373.</title>
        <authorList>
            <person name="Morgan W.R."/>
            <person name="Tartar A."/>
        </authorList>
    </citation>
    <scope>NUCLEOTIDE SEQUENCE</scope>
    <source>
        <strain evidence="11">ARSEF 373</strain>
    </source>
</reference>
<dbReference type="PANTHER" id="PTHR13140">
    <property type="entry name" value="MYOSIN"/>
    <property type="match status" value="1"/>
</dbReference>
<dbReference type="Pfam" id="PF00063">
    <property type="entry name" value="Myosin_head"/>
    <property type="match status" value="1"/>
</dbReference>
<dbReference type="InterPro" id="IPR000048">
    <property type="entry name" value="IQ_motif_EF-hand-BS"/>
</dbReference>
<dbReference type="PRINTS" id="PR00193">
    <property type="entry name" value="MYOSINHEAVY"/>
</dbReference>
<dbReference type="Gene3D" id="1.20.120.720">
    <property type="entry name" value="Myosin VI head, motor domain, U50 subdomain"/>
    <property type="match status" value="1"/>
</dbReference>
<dbReference type="Gene3D" id="1.20.58.530">
    <property type="match status" value="1"/>
</dbReference>